<evidence type="ECO:0000313" key="1">
    <source>
        <dbReference type="EnsemblPlants" id="KQK97765"/>
    </source>
</evidence>
<organism evidence="1 2">
    <name type="scientific">Setaria italica</name>
    <name type="common">Foxtail millet</name>
    <name type="synonym">Panicum italicum</name>
    <dbReference type="NCBI Taxonomy" id="4555"/>
    <lineage>
        <taxon>Eukaryota</taxon>
        <taxon>Viridiplantae</taxon>
        <taxon>Streptophyta</taxon>
        <taxon>Embryophyta</taxon>
        <taxon>Tracheophyta</taxon>
        <taxon>Spermatophyta</taxon>
        <taxon>Magnoliopsida</taxon>
        <taxon>Liliopsida</taxon>
        <taxon>Poales</taxon>
        <taxon>Poaceae</taxon>
        <taxon>PACMAD clade</taxon>
        <taxon>Panicoideae</taxon>
        <taxon>Panicodae</taxon>
        <taxon>Paniceae</taxon>
        <taxon>Cenchrinae</taxon>
        <taxon>Setaria</taxon>
    </lineage>
</organism>
<reference evidence="2" key="1">
    <citation type="journal article" date="2012" name="Nat. Biotechnol.">
        <title>Reference genome sequence of the model plant Setaria.</title>
        <authorList>
            <person name="Bennetzen J.L."/>
            <person name="Schmutz J."/>
            <person name="Wang H."/>
            <person name="Percifield R."/>
            <person name="Hawkins J."/>
            <person name="Pontaroli A.C."/>
            <person name="Estep M."/>
            <person name="Feng L."/>
            <person name="Vaughn J.N."/>
            <person name="Grimwood J."/>
            <person name="Jenkins J."/>
            <person name="Barry K."/>
            <person name="Lindquist E."/>
            <person name="Hellsten U."/>
            <person name="Deshpande S."/>
            <person name="Wang X."/>
            <person name="Wu X."/>
            <person name="Mitros T."/>
            <person name="Triplett J."/>
            <person name="Yang X."/>
            <person name="Ye C.Y."/>
            <person name="Mauro-Herrera M."/>
            <person name="Wang L."/>
            <person name="Li P."/>
            <person name="Sharma M."/>
            <person name="Sharma R."/>
            <person name="Ronald P.C."/>
            <person name="Panaud O."/>
            <person name="Kellogg E.A."/>
            <person name="Brutnell T.P."/>
            <person name="Doust A.N."/>
            <person name="Tuskan G.A."/>
            <person name="Rokhsar D."/>
            <person name="Devos K.M."/>
        </authorList>
    </citation>
    <scope>NUCLEOTIDE SEQUENCE [LARGE SCALE GENOMIC DNA]</scope>
    <source>
        <strain evidence="2">cv. Yugu1</strain>
    </source>
</reference>
<dbReference type="HOGENOM" id="CLU_1663732_0_0_1"/>
<accession>K3YBY8</accession>
<name>K3YBY8_SETIT</name>
<reference evidence="1" key="2">
    <citation type="submission" date="2018-08" db="UniProtKB">
        <authorList>
            <consortium name="EnsemblPlants"/>
        </authorList>
    </citation>
    <scope>IDENTIFICATION</scope>
    <source>
        <strain evidence="1">Yugu1</strain>
    </source>
</reference>
<protein>
    <submittedName>
        <fullName evidence="1">Uncharacterized protein</fullName>
    </submittedName>
</protein>
<dbReference type="Gramene" id="KQK97765">
    <property type="protein sequence ID" value="KQK97765"/>
    <property type="gene ID" value="SETIT_011732mg"/>
</dbReference>
<dbReference type="Proteomes" id="UP000004995">
    <property type="component" value="Unassembled WGS sequence"/>
</dbReference>
<dbReference type="InParanoid" id="K3YBY8"/>
<proteinExistence type="predicted"/>
<keyword evidence="2" id="KW-1185">Reference proteome</keyword>
<dbReference type="PROSITE" id="PS51257">
    <property type="entry name" value="PROKAR_LIPOPROTEIN"/>
    <property type="match status" value="1"/>
</dbReference>
<dbReference type="EMBL" id="AGNK02004396">
    <property type="status" value="NOT_ANNOTATED_CDS"/>
    <property type="molecule type" value="Genomic_DNA"/>
</dbReference>
<dbReference type="EnsemblPlants" id="KQK97765">
    <property type="protein sequence ID" value="KQK97765"/>
    <property type="gene ID" value="SETIT_011732mg"/>
</dbReference>
<evidence type="ECO:0000313" key="2">
    <source>
        <dbReference type="Proteomes" id="UP000004995"/>
    </source>
</evidence>
<dbReference type="AlphaFoldDB" id="K3YBY8"/>
<sequence>MTGLDFRYTGRGLAMMGPPHAVGAAVGSCNLRDLLKLHDEDDLAAGRRAARQVSLPSASLSASTAVAVRTLLDIIRDDQPPPTATSRDGPGAAEPFLVHHAVSLPAPTMAASPPAVAPSSTSPACFPAPPLQSPVVAEEEEQGERVSLMALWSRPTVND</sequence>